<keyword evidence="8" id="KW-0677">Repeat</keyword>
<feature type="repeat" description="Lumazine-binding" evidence="10">
    <location>
        <begin position="99"/>
        <end position="195"/>
    </location>
</feature>
<name>A0A1T4YZX8_9BACT</name>
<proteinExistence type="predicted"/>
<feature type="domain" description="Lumazine-binding" evidence="11">
    <location>
        <begin position="99"/>
        <end position="195"/>
    </location>
</feature>
<evidence type="ECO:0000256" key="8">
    <source>
        <dbReference type="ARBA" id="ARBA00022737"/>
    </source>
</evidence>
<dbReference type="NCBIfam" id="NF006767">
    <property type="entry name" value="PRK09289.1"/>
    <property type="match status" value="1"/>
</dbReference>
<dbReference type="InterPro" id="IPR001783">
    <property type="entry name" value="Lumazine-bd"/>
</dbReference>
<comment type="function">
    <text evidence="2">Catalyzes the dismutation of two molecules of 6,7-dimethyl-8-ribityllumazine, resulting in the formation of riboflavin and 5-amino-6-(D-ribitylamino)uracil.</text>
</comment>
<evidence type="ECO:0000313" key="12">
    <source>
        <dbReference type="EMBL" id="SKB06805.1"/>
    </source>
</evidence>
<gene>
    <name evidence="12" type="ORF">SAMN02745166_04544</name>
</gene>
<evidence type="ECO:0000256" key="10">
    <source>
        <dbReference type="PROSITE-ProRule" id="PRU00524"/>
    </source>
</evidence>
<dbReference type="Pfam" id="PF00677">
    <property type="entry name" value="Lum_binding"/>
    <property type="match status" value="2"/>
</dbReference>
<dbReference type="OrthoDB" id="9788537at2"/>
<evidence type="ECO:0000256" key="7">
    <source>
        <dbReference type="ARBA" id="ARBA00022679"/>
    </source>
</evidence>
<dbReference type="CDD" id="cd00402">
    <property type="entry name" value="Riboflavin_synthase_like"/>
    <property type="match status" value="1"/>
</dbReference>
<evidence type="ECO:0000313" key="13">
    <source>
        <dbReference type="Proteomes" id="UP000190774"/>
    </source>
</evidence>
<dbReference type="RefSeq" id="WP_078815672.1">
    <property type="nucleotide sequence ID" value="NZ_FUYE01000021.1"/>
</dbReference>
<protein>
    <recommendedName>
        <fullName evidence="5 9">Riboflavin synthase</fullName>
        <ecNumber evidence="4 9">2.5.1.9</ecNumber>
    </recommendedName>
</protein>
<feature type="domain" description="Lumazine-binding" evidence="11">
    <location>
        <begin position="1"/>
        <end position="98"/>
    </location>
</feature>
<dbReference type="PANTHER" id="PTHR21098">
    <property type="entry name" value="RIBOFLAVIN SYNTHASE ALPHA CHAIN"/>
    <property type="match status" value="1"/>
</dbReference>
<feature type="repeat" description="Lumazine-binding" evidence="10">
    <location>
        <begin position="1"/>
        <end position="98"/>
    </location>
</feature>
<evidence type="ECO:0000256" key="9">
    <source>
        <dbReference type="NCBIfam" id="TIGR00187"/>
    </source>
</evidence>
<comment type="catalytic activity">
    <reaction evidence="1">
        <text>2 6,7-dimethyl-8-(1-D-ribityl)lumazine + H(+) = 5-amino-6-(D-ribitylamino)uracil + riboflavin</text>
        <dbReference type="Rhea" id="RHEA:20772"/>
        <dbReference type="ChEBI" id="CHEBI:15378"/>
        <dbReference type="ChEBI" id="CHEBI:15934"/>
        <dbReference type="ChEBI" id="CHEBI:57986"/>
        <dbReference type="ChEBI" id="CHEBI:58201"/>
        <dbReference type="EC" id="2.5.1.9"/>
    </reaction>
</comment>
<dbReference type="NCBIfam" id="TIGR00187">
    <property type="entry name" value="ribE"/>
    <property type="match status" value="1"/>
</dbReference>
<evidence type="ECO:0000259" key="11">
    <source>
        <dbReference type="PROSITE" id="PS51177"/>
    </source>
</evidence>
<dbReference type="SUPFAM" id="SSF63380">
    <property type="entry name" value="Riboflavin synthase domain-like"/>
    <property type="match status" value="2"/>
</dbReference>
<dbReference type="InterPro" id="IPR017938">
    <property type="entry name" value="Riboflavin_synthase-like_b-brl"/>
</dbReference>
<keyword evidence="6" id="KW-0686">Riboflavin biosynthesis</keyword>
<dbReference type="GO" id="GO:0004746">
    <property type="term" value="F:riboflavin synthase activity"/>
    <property type="evidence" value="ECO:0007669"/>
    <property type="project" value="UniProtKB-UniRule"/>
</dbReference>
<evidence type="ECO:0000256" key="3">
    <source>
        <dbReference type="ARBA" id="ARBA00004887"/>
    </source>
</evidence>
<dbReference type="NCBIfam" id="NF009566">
    <property type="entry name" value="PRK13020.1"/>
    <property type="match status" value="1"/>
</dbReference>
<reference evidence="13" key="1">
    <citation type="submission" date="2017-02" db="EMBL/GenBank/DDBJ databases">
        <authorList>
            <person name="Varghese N."/>
            <person name="Submissions S."/>
        </authorList>
    </citation>
    <scope>NUCLEOTIDE SEQUENCE [LARGE SCALE GENOMIC DNA]</scope>
    <source>
        <strain evidence="13">ATCC 700200</strain>
    </source>
</reference>
<dbReference type="GO" id="GO:0009231">
    <property type="term" value="P:riboflavin biosynthetic process"/>
    <property type="evidence" value="ECO:0007669"/>
    <property type="project" value="UniProtKB-KW"/>
</dbReference>
<dbReference type="STRING" id="48467.SAMN02745166_04544"/>
<evidence type="ECO:0000256" key="4">
    <source>
        <dbReference type="ARBA" id="ARBA00012827"/>
    </source>
</evidence>
<evidence type="ECO:0000256" key="6">
    <source>
        <dbReference type="ARBA" id="ARBA00022619"/>
    </source>
</evidence>
<dbReference type="EMBL" id="FUYE01000021">
    <property type="protein sequence ID" value="SKB06805.1"/>
    <property type="molecule type" value="Genomic_DNA"/>
</dbReference>
<accession>A0A1T4YZX8</accession>
<keyword evidence="7" id="KW-0808">Transferase</keyword>
<dbReference type="EC" id="2.5.1.9" evidence="4 9"/>
<comment type="pathway">
    <text evidence="3">Cofactor biosynthesis; riboflavin biosynthesis; riboflavin from 2-hydroxy-3-oxobutyl phosphate and 5-amino-6-(D-ribitylamino)uracil: step 2/2.</text>
</comment>
<evidence type="ECO:0000256" key="1">
    <source>
        <dbReference type="ARBA" id="ARBA00000968"/>
    </source>
</evidence>
<dbReference type="InterPro" id="IPR026017">
    <property type="entry name" value="Lumazine-bd_dom"/>
</dbReference>
<dbReference type="PANTHER" id="PTHR21098:SF0">
    <property type="entry name" value="RIBOFLAVIN SYNTHASE"/>
    <property type="match status" value="1"/>
</dbReference>
<dbReference type="AlphaFoldDB" id="A0A1T4YZX8"/>
<dbReference type="FunFam" id="2.40.30.20:FF:000003">
    <property type="entry name" value="Riboflavin synthase, alpha subunit"/>
    <property type="match status" value="1"/>
</dbReference>
<dbReference type="Proteomes" id="UP000190774">
    <property type="component" value="Unassembled WGS sequence"/>
</dbReference>
<dbReference type="InterPro" id="IPR023366">
    <property type="entry name" value="ATP_synth_asu-like_sf"/>
</dbReference>
<sequence length="201" mass="21340">MFTGLVEATGTVVSLEPKGDSARLIVQVGAMAAELTEGESVAVNGCCLTVTEWDVSAQTASFDLLMQTLKVTSLGDLQSGSLVNLERAMSMSARFGGHFVQGHVDATVRILDWSEAGQDHRLEVELPPESAGLVIPKGSICLDGISLTAAEVTPTSVICWIIPHTFKVTNLHTKAAGARLNVEFDLLGKYVRNLMQAQAAT</sequence>
<dbReference type="Gene3D" id="2.40.30.20">
    <property type="match status" value="2"/>
</dbReference>
<evidence type="ECO:0000256" key="2">
    <source>
        <dbReference type="ARBA" id="ARBA00002803"/>
    </source>
</evidence>
<organism evidence="12 13">
    <name type="scientific">Prosthecobacter debontii</name>
    <dbReference type="NCBI Taxonomy" id="48467"/>
    <lineage>
        <taxon>Bacteria</taxon>
        <taxon>Pseudomonadati</taxon>
        <taxon>Verrucomicrobiota</taxon>
        <taxon>Verrucomicrobiia</taxon>
        <taxon>Verrucomicrobiales</taxon>
        <taxon>Verrucomicrobiaceae</taxon>
        <taxon>Prosthecobacter</taxon>
    </lineage>
</organism>
<dbReference type="PROSITE" id="PS51177">
    <property type="entry name" value="LUMAZINE_BIND"/>
    <property type="match status" value="2"/>
</dbReference>
<dbReference type="PIRSF" id="PIRSF000498">
    <property type="entry name" value="Riboflavin_syn_A"/>
    <property type="match status" value="1"/>
</dbReference>
<keyword evidence="13" id="KW-1185">Reference proteome</keyword>
<evidence type="ECO:0000256" key="5">
    <source>
        <dbReference type="ARBA" id="ARBA00013950"/>
    </source>
</evidence>